<dbReference type="Pfam" id="PF06479">
    <property type="entry name" value="Ribonuc_2-5A"/>
    <property type="match status" value="1"/>
</dbReference>
<feature type="signal peptide" evidence="21">
    <location>
        <begin position="1"/>
        <end position="27"/>
    </location>
</feature>
<keyword evidence="13" id="KW-0067">ATP-binding</keyword>
<dbReference type="PROSITE" id="PS51392">
    <property type="entry name" value="KEN"/>
    <property type="match status" value="1"/>
</dbReference>
<dbReference type="EC" id="2.7.11.1" evidence="3"/>
<dbReference type="Gene3D" id="3.30.200.20">
    <property type="entry name" value="Phosphorylase Kinase, domain 1"/>
    <property type="match status" value="1"/>
</dbReference>
<evidence type="ECO:0000313" key="25">
    <source>
        <dbReference type="RefSeq" id="XP_018329755.1"/>
    </source>
</evidence>
<dbReference type="SUPFAM" id="SSF50998">
    <property type="entry name" value="Quinoprotein alcohol dehydrogenase-like"/>
    <property type="match status" value="1"/>
</dbReference>
<evidence type="ECO:0000313" key="24">
    <source>
        <dbReference type="Proteomes" id="UP000192223"/>
    </source>
</evidence>
<keyword evidence="10 25" id="KW-0418">Kinase</keyword>
<dbReference type="GO" id="GO:0080090">
    <property type="term" value="P:regulation of primary metabolic process"/>
    <property type="evidence" value="ECO:0007669"/>
    <property type="project" value="UniProtKB-ARBA"/>
</dbReference>
<evidence type="ECO:0000256" key="4">
    <source>
        <dbReference type="ARBA" id="ARBA00022527"/>
    </source>
</evidence>
<dbReference type="GO" id="GO:1990604">
    <property type="term" value="C:IRE1-TRAF2-ASK1 complex"/>
    <property type="evidence" value="ECO:0007669"/>
    <property type="project" value="TreeGrafter"/>
</dbReference>
<dbReference type="GO" id="GO:0070059">
    <property type="term" value="P:intrinsic apoptotic signaling pathway in response to endoplasmic reticulum stress"/>
    <property type="evidence" value="ECO:0007669"/>
    <property type="project" value="TreeGrafter"/>
</dbReference>
<dbReference type="GO" id="GO:0036498">
    <property type="term" value="P:IRE1-mediated unfolded protein response"/>
    <property type="evidence" value="ECO:0007669"/>
    <property type="project" value="TreeGrafter"/>
</dbReference>
<evidence type="ECO:0000256" key="19">
    <source>
        <dbReference type="SAM" id="MobiDB-lite"/>
    </source>
</evidence>
<accession>A0A1W4XBN9</accession>
<evidence type="ECO:0000256" key="17">
    <source>
        <dbReference type="ARBA" id="ARBA00047899"/>
    </source>
</evidence>
<dbReference type="GO" id="GO:0004674">
    <property type="term" value="F:protein serine/threonine kinase activity"/>
    <property type="evidence" value="ECO:0007669"/>
    <property type="project" value="UniProtKB-KW"/>
</dbReference>
<dbReference type="InterPro" id="IPR011047">
    <property type="entry name" value="Quinoprotein_ADH-like_sf"/>
</dbReference>
<dbReference type="GO" id="GO:0051082">
    <property type="term" value="F:unfolded protein binding"/>
    <property type="evidence" value="ECO:0007669"/>
    <property type="project" value="TreeGrafter"/>
</dbReference>
<evidence type="ECO:0000256" key="8">
    <source>
        <dbReference type="ARBA" id="ARBA00022729"/>
    </source>
</evidence>
<dbReference type="InterPro" id="IPR015943">
    <property type="entry name" value="WD40/YVTN_repeat-like_dom_sf"/>
</dbReference>
<evidence type="ECO:0000256" key="14">
    <source>
        <dbReference type="ARBA" id="ARBA00022989"/>
    </source>
</evidence>
<dbReference type="Pfam" id="PF00069">
    <property type="entry name" value="Pkinase"/>
    <property type="match status" value="1"/>
</dbReference>
<dbReference type="FunCoup" id="A0A1W4XBN9">
    <property type="interactions" value="430"/>
</dbReference>
<evidence type="ECO:0000256" key="6">
    <source>
        <dbReference type="ARBA" id="ARBA00022679"/>
    </source>
</evidence>
<dbReference type="PANTHER" id="PTHR13954:SF6">
    <property type="entry name" value="NON-SPECIFIC SERINE_THREONINE PROTEIN KINASE"/>
    <property type="match status" value="1"/>
</dbReference>
<keyword evidence="6" id="KW-0808">Transferase</keyword>
<dbReference type="FunFam" id="1.20.1440.180:FF:000001">
    <property type="entry name" value="Serine/threonine-protein kinase/endoribonuclease IRE1"/>
    <property type="match status" value="1"/>
</dbReference>
<proteinExistence type="predicted"/>
<evidence type="ECO:0000256" key="11">
    <source>
        <dbReference type="ARBA" id="ARBA00022801"/>
    </source>
</evidence>
<dbReference type="InterPro" id="IPR038357">
    <property type="entry name" value="KEN_sf"/>
</dbReference>
<dbReference type="InterPro" id="IPR011009">
    <property type="entry name" value="Kinase-like_dom_sf"/>
</dbReference>
<dbReference type="InParanoid" id="A0A1W4XBN9"/>
<dbReference type="OrthoDB" id="63989at2759"/>
<comment type="subcellular location">
    <subcellularLocation>
        <location evidence="2">Endoplasmic reticulum membrane</location>
        <topology evidence="2">Single-pass type I membrane protein</topology>
    </subcellularLocation>
</comment>
<dbReference type="GO" id="GO:0005524">
    <property type="term" value="F:ATP binding"/>
    <property type="evidence" value="ECO:0007669"/>
    <property type="project" value="UniProtKB-KW"/>
</dbReference>
<evidence type="ECO:0000256" key="15">
    <source>
        <dbReference type="ARBA" id="ARBA00023136"/>
    </source>
</evidence>
<evidence type="ECO:0000256" key="13">
    <source>
        <dbReference type="ARBA" id="ARBA00022840"/>
    </source>
</evidence>
<dbReference type="PROSITE" id="PS00108">
    <property type="entry name" value="PROTEIN_KINASE_ST"/>
    <property type="match status" value="1"/>
</dbReference>
<evidence type="ECO:0000259" key="22">
    <source>
        <dbReference type="PROSITE" id="PS50011"/>
    </source>
</evidence>
<feature type="chain" id="PRO_5010700760" description="non-specific serine/threonine protein kinase" evidence="21">
    <location>
        <begin position="28"/>
        <end position="1042"/>
    </location>
</feature>
<dbReference type="SMART" id="SM00564">
    <property type="entry name" value="PQQ"/>
    <property type="match status" value="4"/>
</dbReference>
<dbReference type="GeneID" id="108740063"/>
<dbReference type="AlphaFoldDB" id="A0A1W4XBN9"/>
<keyword evidence="11" id="KW-0378">Hydrolase</keyword>
<keyword evidence="16" id="KW-0511">Multifunctional enzyme</keyword>
<dbReference type="STRING" id="224129.A0A1W4XBN9"/>
<evidence type="ECO:0000256" key="12">
    <source>
        <dbReference type="ARBA" id="ARBA00022824"/>
    </source>
</evidence>
<keyword evidence="24" id="KW-1185">Reference proteome</keyword>
<evidence type="ECO:0000256" key="10">
    <source>
        <dbReference type="ARBA" id="ARBA00022777"/>
    </source>
</evidence>
<evidence type="ECO:0000259" key="23">
    <source>
        <dbReference type="PROSITE" id="PS51392"/>
    </source>
</evidence>
<dbReference type="CDD" id="cd10422">
    <property type="entry name" value="RNase_Ire1"/>
    <property type="match status" value="1"/>
</dbReference>
<dbReference type="GO" id="GO:0016787">
    <property type="term" value="F:hydrolase activity"/>
    <property type="evidence" value="ECO:0007669"/>
    <property type="project" value="UniProtKB-KW"/>
</dbReference>
<evidence type="ECO:0000256" key="16">
    <source>
        <dbReference type="ARBA" id="ARBA00023268"/>
    </source>
</evidence>
<dbReference type="GO" id="GO:0004521">
    <property type="term" value="F:RNA endonuclease activity"/>
    <property type="evidence" value="ECO:0007669"/>
    <property type="project" value="InterPro"/>
</dbReference>
<feature type="compositionally biased region" description="Low complexity" evidence="19">
    <location>
        <begin position="1004"/>
        <end position="1017"/>
    </location>
</feature>
<keyword evidence="9" id="KW-0547">Nucleotide-binding</keyword>
<dbReference type="FunFam" id="3.30.200.20:FF:000077">
    <property type="entry name" value="Putative Serine/threonine-protein kinase/endoribonuclease IRE1"/>
    <property type="match status" value="1"/>
</dbReference>
<dbReference type="Proteomes" id="UP000192223">
    <property type="component" value="Unplaced"/>
</dbReference>
<dbReference type="CDD" id="cd13982">
    <property type="entry name" value="STKc_IRE1"/>
    <property type="match status" value="1"/>
</dbReference>
<sequence length="1042" mass="118484">MTRDFKWTVKCEVIILFVHLLTSVSTAEKFSYQSTDIANEPDNRLLLFSTLDGYLVGVEQQTGAIRWKIKDEPVVSVPLDHNNLVVPFFLPDPKDGSLYVVGNPKEPIKKLSFTIPQLVASSPCRSSDGILYTGKKADSLFMLNPKTGNKHRVFGWDTTASTCPKESPGNSVYVGRTQYSIIMMDSQNLERKWNVSFYDYSANPMSKEHLNNYELAIFTSSSSGKITCMNRIRGSYVWDIDLESPVVAAYLLDPSGLVAVPTTSLANHTLSHLTSYLDEPSQPASIKLYPTLYIGEHTTGLYAIPSLVDENLVTITASDGGPLLLGAYGNPDYPRPISGKNYRLSDSPTSLQLNPEPILYLGHYNVPAFSSCKLQIPYRNNGRQLITDESYSSKTAGKRTKSNPWFDFSKSEDMYGDIHTLSHRRKMSIGTETQLSIDDENDTMDDDKGFKKGVFEGTIKNLKLWLHEQENKGLTILVIVLIGCVIGMFWYLQVQVREFQQLSQHSSKSSNTNSSTKNGLVTAVAEELPNGLVQVGKITFHPEELLGKGCEGTFVYKGEFDKRPVAVKRILPECFTFADREVTLLRESDAHPNVVRYFCTEQDRMFRYIALELCQATLHDFIQKRCPLFDLLPLEILKQATAGLAHLHSLDIVHRDIKPQNVLLSMPNARGEVRVMISDFGLCKKLQMGRMSFSRRSGITGTDGWIAPEILNGNERTTCAVDIFSLGCLFYYVLSDGEHPFGDTLRRQANILGGDWNLESLKDHRWKVTLQKTLITAMISEKPQERPPAIAVLNHPMFWNGSTILNFLQDVSDRIEKAQPDDAVAQSLEVDNVAVVRNDWRRYIHKDIAEDLRKYRSYKGDSIADLLRALRNKRHHYRELSLDAQKHLGNNPEDFINYWLARFPLLLTHVWTSMQLHSDEPNFRHYYHPSHKFSKLSNYERFEDDCIPEIDESEFQSFFTTNPKKTKPKRYKSYNRNSLRKLMGVDDKESGAGLYRNYRKNNPSRENNNLNSLPEENVVGNESKNKKLVDGIWRIGKVEEFS</sequence>
<dbReference type="Gene3D" id="1.10.510.10">
    <property type="entry name" value="Transferase(Phosphotransferase) domain 1"/>
    <property type="match status" value="1"/>
</dbReference>
<name>A0A1W4XBN9_AGRPL</name>
<protein>
    <recommendedName>
        <fullName evidence="3">non-specific serine/threonine protein kinase</fullName>
        <ecNumber evidence="3">2.7.11.1</ecNumber>
    </recommendedName>
</protein>
<keyword evidence="4" id="KW-0723">Serine/threonine-protein kinase</keyword>
<dbReference type="KEGG" id="apln:108740063"/>
<keyword evidence="5" id="KW-0597">Phosphoprotein</keyword>
<keyword evidence="8 21" id="KW-0732">Signal</keyword>
<dbReference type="RefSeq" id="XP_018329755.1">
    <property type="nucleotide sequence ID" value="XM_018474253.1"/>
</dbReference>
<dbReference type="CTD" id="42358"/>
<evidence type="ECO:0000256" key="3">
    <source>
        <dbReference type="ARBA" id="ARBA00012513"/>
    </source>
</evidence>
<evidence type="ECO:0000256" key="1">
    <source>
        <dbReference type="ARBA" id="ARBA00001946"/>
    </source>
</evidence>
<comment type="catalytic activity">
    <reaction evidence="18">
        <text>L-seryl-[protein] + ATP = O-phospho-L-seryl-[protein] + ADP + H(+)</text>
        <dbReference type="Rhea" id="RHEA:17989"/>
        <dbReference type="Rhea" id="RHEA-COMP:9863"/>
        <dbReference type="Rhea" id="RHEA-COMP:11604"/>
        <dbReference type="ChEBI" id="CHEBI:15378"/>
        <dbReference type="ChEBI" id="CHEBI:29999"/>
        <dbReference type="ChEBI" id="CHEBI:30616"/>
        <dbReference type="ChEBI" id="CHEBI:83421"/>
        <dbReference type="ChEBI" id="CHEBI:456216"/>
        <dbReference type="EC" id="2.7.11.1"/>
    </reaction>
</comment>
<gene>
    <name evidence="25" type="primary">LOC108740063</name>
</gene>
<dbReference type="Gene3D" id="2.130.10.10">
    <property type="entry name" value="YVTN repeat-like/Quinoprotein amine dehydrogenase"/>
    <property type="match status" value="1"/>
</dbReference>
<dbReference type="Gene3D" id="1.20.1440.180">
    <property type="entry name" value="KEN domain"/>
    <property type="match status" value="1"/>
</dbReference>
<feature type="transmembrane region" description="Helical" evidence="20">
    <location>
        <begin position="473"/>
        <end position="492"/>
    </location>
</feature>
<organism evidence="24 25">
    <name type="scientific">Agrilus planipennis</name>
    <name type="common">Emerald ash borer</name>
    <name type="synonym">Agrilus marcopoli</name>
    <dbReference type="NCBI Taxonomy" id="224129"/>
    <lineage>
        <taxon>Eukaryota</taxon>
        <taxon>Metazoa</taxon>
        <taxon>Ecdysozoa</taxon>
        <taxon>Arthropoda</taxon>
        <taxon>Hexapoda</taxon>
        <taxon>Insecta</taxon>
        <taxon>Pterygota</taxon>
        <taxon>Neoptera</taxon>
        <taxon>Endopterygota</taxon>
        <taxon>Coleoptera</taxon>
        <taxon>Polyphaga</taxon>
        <taxon>Elateriformia</taxon>
        <taxon>Buprestoidea</taxon>
        <taxon>Buprestidae</taxon>
        <taxon>Agrilinae</taxon>
        <taxon>Agrilus</taxon>
    </lineage>
</organism>
<dbReference type="PROSITE" id="PS50011">
    <property type="entry name" value="PROTEIN_KINASE_DOM"/>
    <property type="match status" value="1"/>
</dbReference>
<dbReference type="SMART" id="SM00220">
    <property type="entry name" value="S_TKc"/>
    <property type="match status" value="1"/>
</dbReference>
<evidence type="ECO:0000256" key="2">
    <source>
        <dbReference type="ARBA" id="ARBA00004115"/>
    </source>
</evidence>
<evidence type="ECO:0000256" key="18">
    <source>
        <dbReference type="ARBA" id="ARBA00048679"/>
    </source>
</evidence>
<dbReference type="PANTHER" id="PTHR13954">
    <property type="entry name" value="IRE1-RELATED"/>
    <property type="match status" value="1"/>
</dbReference>
<dbReference type="InterPro" id="IPR045133">
    <property type="entry name" value="IRE1/2-like"/>
</dbReference>
<comment type="catalytic activity">
    <reaction evidence="17">
        <text>L-threonyl-[protein] + ATP = O-phospho-L-threonyl-[protein] + ADP + H(+)</text>
        <dbReference type="Rhea" id="RHEA:46608"/>
        <dbReference type="Rhea" id="RHEA-COMP:11060"/>
        <dbReference type="Rhea" id="RHEA-COMP:11605"/>
        <dbReference type="ChEBI" id="CHEBI:15378"/>
        <dbReference type="ChEBI" id="CHEBI:30013"/>
        <dbReference type="ChEBI" id="CHEBI:30616"/>
        <dbReference type="ChEBI" id="CHEBI:61977"/>
        <dbReference type="ChEBI" id="CHEBI:456216"/>
        <dbReference type="EC" id="2.7.11.1"/>
    </reaction>
</comment>
<dbReference type="CDD" id="cd09769">
    <property type="entry name" value="Luminal_IRE1"/>
    <property type="match status" value="1"/>
</dbReference>
<dbReference type="GO" id="GO:0010468">
    <property type="term" value="P:regulation of gene expression"/>
    <property type="evidence" value="ECO:0007669"/>
    <property type="project" value="UniProtKB-ARBA"/>
</dbReference>
<evidence type="ECO:0000256" key="7">
    <source>
        <dbReference type="ARBA" id="ARBA00022692"/>
    </source>
</evidence>
<dbReference type="InterPro" id="IPR018391">
    <property type="entry name" value="PQQ_b-propeller_rpt"/>
</dbReference>
<keyword evidence="15 20" id="KW-0472">Membrane</keyword>
<keyword evidence="14 20" id="KW-1133">Transmembrane helix</keyword>
<feature type="domain" description="KEN" evidence="23">
    <location>
        <begin position="801"/>
        <end position="929"/>
    </location>
</feature>
<comment type="cofactor">
    <cofactor evidence="1">
        <name>Mg(2+)</name>
        <dbReference type="ChEBI" id="CHEBI:18420"/>
    </cofactor>
</comment>
<dbReference type="InterPro" id="IPR008271">
    <property type="entry name" value="Ser/Thr_kinase_AS"/>
</dbReference>
<evidence type="ECO:0000256" key="21">
    <source>
        <dbReference type="SAM" id="SignalP"/>
    </source>
</evidence>
<evidence type="ECO:0000256" key="9">
    <source>
        <dbReference type="ARBA" id="ARBA00022741"/>
    </source>
</evidence>
<dbReference type="SUPFAM" id="SSF56112">
    <property type="entry name" value="Protein kinase-like (PK-like)"/>
    <property type="match status" value="1"/>
</dbReference>
<feature type="domain" description="Protein kinase" evidence="22">
    <location>
        <begin position="540"/>
        <end position="798"/>
    </location>
</feature>
<dbReference type="InterPro" id="IPR010513">
    <property type="entry name" value="KEN_dom"/>
</dbReference>
<dbReference type="InterPro" id="IPR000719">
    <property type="entry name" value="Prot_kinase_dom"/>
</dbReference>
<dbReference type="SMART" id="SM00580">
    <property type="entry name" value="PUG"/>
    <property type="match status" value="1"/>
</dbReference>
<evidence type="ECO:0000256" key="20">
    <source>
        <dbReference type="SAM" id="Phobius"/>
    </source>
</evidence>
<keyword evidence="12" id="KW-0256">Endoplasmic reticulum</keyword>
<dbReference type="GO" id="GO:0006397">
    <property type="term" value="P:mRNA processing"/>
    <property type="evidence" value="ECO:0007669"/>
    <property type="project" value="InterPro"/>
</dbReference>
<reference evidence="25" key="1">
    <citation type="submission" date="2025-08" db="UniProtKB">
        <authorList>
            <consortium name="RefSeq"/>
        </authorList>
    </citation>
    <scope>IDENTIFICATION</scope>
    <source>
        <tissue evidence="25">Entire body</tissue>
    </source>
</reference>
<feature type="region of interest" description="Disordered" evidence="19">
    <location>
        <begin position="997"/>
        <end position="1017"/>
    </location>
</feature>
<evidence type="ECO:0000256" key="5">
    <source>
        <dbReference type="ARBA" id="ARBA00022553"/>
    </source>
</evidence>
<keyword evidence="7 20" id="KW-0812">Transmembrane</keyword>